<feature type="domain" description="HTH marR-type" evidence="1">
    <location>
        <begin position="1"/>
        <end position="123"/>
    </location>
</feature>
<evidence type="ECO:0000313" key="2">
    <source>
        <dbReference type="EMBL" id="SDM37478.1"/>
    </source>
</evidence>
<dbReference type="GO" id="GO:0003700">
    <property type="term" value="F:DNA-binding transcription factor activity"/>
    <property type="evidence" value="ECO:0007669"/>
    <property type="project" value="InterPro"/>
</dbReference>
<sequence>MRFSICPRDTTRRSTGPLSVGMRAVLHLLRQYGPMTVPDMGRAQALSRQFVQRMVNDAAARQLVEVTPNPAHKRSSLIRLTERGTTVIDAVLAREHAALLRAGEDLTDEEVTACLRVLSRLLDNLDDVDVN</sequence>
<dbReference type="PANTHER" id="PTHR33164">
    <property type="entry name" value="TRANSCRIPTIONAL REGULATOR, MARR FAMILY"/>
    <property type="match status" value="1"/>
</dbReference>
<gene>
    <name evidence="2" type="ORF">SAMN04489726_1308</name>
</gene>
<dbReference type="GO" id="GO:0003677">
    <property type="term" value="F:DNA binding"/>
    <property type="evidence" value="ECO:0007669"/>
    <property type="project" value="UniProtKB-KW"/>
</dbReference>
<organism evidence="2 3">
    <name type="scientific">Allokutzneria albata</name>
    <name type="common">Kibdelosporangium albatum</name>
    <dbReference type="NCBI Taxonomy" id="211114"/>
    <lineage>
        <taxon>Bacteria</taxon>
        <taxon>Bacillati</taxon>
        <taxon>Actinomycetota</taxon>
        <taxon>Actinomycetes</taxon>
        <taxon>Pseudonocardiales</taxon>
        <taxon>Pseudonocardiaceae</taxon>
        <taxon>Allokutzneria</taxon>
    </lineage>
</organism>
<name>A0A1G9SPT4_ALLAB</name>
<accession>A0A1G9SPT4</accession>
<dbReference type="Proteomes" id="UP000183376">
    <property type="component" value="Chromosome I"/>
</dbReference>
<dbReference type="EMBL" id="LT629701">
    <property type="protein sequence ID" value="SDM37478.1"/>
    <property type="molecule type" value="Genomic_DNA"/>
</dbReference>
<evidence type="ECO:0000313" key="3">
    <source>
        <dbReference type="Proteomes" id="UP000183376"/>
    </source>
</evidence>
<dbReference type="InterPro" id="IPR000835">
    <property type="entry name" value="HTH_MarR-typ"/>
</dbReference>
<protein>
    <submittedName>
        <fullName evidence="2">DNA-binding transcriptional regulator, MarR family</fullName>
    </submittedName>
</protein>
<dbReference type="PANTHER" id="PTHR33164:SF99">
    <property type="entry name" value="MARR FAMILY REGULATORY PROTEIN"/>
    <property type="match status" value="1"/>
</dbReference>
<dbReference type="eggNOG" id="COG1846">
    <property type="taxonomic scope" value="Bacteria"/>
</dbReference>
<reference evidence="2 3" key="1">
    <citation type="submission" date="2016-10" db="EMBL/GenBank/DDBJ databases">
        <authorList>
            <person name="de Groot N.N."/>
        </authorList>
    </citation>
    <scope>NUCLEOTIDE SEQUENCE [LARGE SCALE GENOMIC DNA]</scope>
    <source>
        <strain evidence="2 3">DSM 44149</strain>
    </source>
</reference>
<dbReference type="SMART" id="SM00347">
    <property type="entry name" value="HTH_MARR"/>
    <property type="match status" value="1"/>
</dbReference>
<dbReference type="InterPro" id="IPR036390">
    <property type="entry name" value="WH_DNA-bd_sf"/>
</dbReference>
<dbReference type="Gene3D" id="1.10.10.10">
    <property type="entry name" value="Winged helix-like DNA-binding domain superfamily/Winged helix DNA-binding domain"/>
    <property type="match status" value="1"/>
</dbReference>
<dbReference type="Pfam" id="PF12802">
    <property type="entry name" value="MarR_2"/>
    <property type="match status" value="1"/>
</dbReference>
<dbReference type="SUPFAM" id="SSF46785">
    <property type="entry name" value="Winged helix' DNA-binding domain"/>
    <property type="match status" value="1"/>
</dbReference>
<dbReference type="STRING" id="211114.SAMN04489726_1308"/>
<dbReference type="InterPro" id="IPR039422">
    <property type="entry name" value="MarR/SlyA-like"/>
</dbReference>
<proteinExistence type="predicted"/>
<dbReference type="InterPro" id="IPR036388">
    <property type="entry name" value="WH-like_DNA-bd_sf"/>
</dbReference>
<dbReference type="PROSITE" id="PS50995">
    <property type="entry name" value="HTH_MARR_2"/>
    <property type="match status" value="1"/>
</dbReference>
<keyword evidence="2" id="KW-0238">DNA-binding</keyword>
<evidence type="ECO:0000259" key="1">
    <source>
        <dbReference type="PROSITE" id="PS50995"/>
    </source>
</evidence>
<dbReference type="AlphaFoldDB" id="A0A1G9SPT4"/>
<dbReference type="GO" id="GO:0006950">
    <property type="term" value="P:response to stress"/>
    <property type="evidence" value="ECO:0007669"/>
    <property type="project" value="TreeGrafter"/>
</dbReference>
<keyword evidence="3" id="KW-1185">Reference proteome</keyword>